<feature type="region of interest" description="Disordered" evidence="1">
    <location>
        <begin position="1"/>
        <end position="34"/>
    </location>
</feature>
<protein>
    <submittedName>
        <fullName evidence="2">Uncharacterized protein</fullName>
    </submittedName>
</protein>
<dbReference type="Proteomes" id="UP001321473">
    <property type="component" value="Unassembled WGS sequence"/>
</dbReference>
<accession>A0AAQ4EPI3</accession>
<name>A0AAQ4EPI3_AMBAM</name>
<proteinExistence type="predicted"/>
<comment type="caution">
    <text evidence="2">The sequence shown here is derived from an EMBL/GenBank/DDBJ whole genome shotgun (WGS) entry which is preliminary data.</text>
</comment>
<evidence type="ECO:0000313" key="3">
    <source>
        <dbReference type="Proteomes" id="UP001321473"/>
    </source>
</evidence>
<keyword evidence="3" id="KW-1185">Reference proteome</keyword>
<reference evidence="2 3" key="1">
    <citation type="journal article" date="2023" name="Arcadia Sci">
        <title>De novo assembly of a long-read Amblyomma americanum tick genome.</title>
        <authorList>
            <person name="Chou S."/>
            <person name="Poskanzer K.E."/>
            <person name="Rollins M."/>
            <person name="Thuy-Boun P.S."/>
        </authorList>
    </citation>
    <scope>NUCLEOTIDE SEQUENCE [LARGE SCALE GENOMIC DNA]</scope>
    <source>
        <strain evidence="2">F_SG_1</strain>
        <tissue evidence="2">Salivary glands</tissue>
    </source>
</reference>
<evidence type="ECO:0000256" key="1">
    <source>
        <dbReference type="SAM" id="MobiDB-lite"/>
    </source>
</evidence>
<gene>
    <name evidence="2" type="ORF">V5799_030012</name>
</gene>
<dbReference type="EMBL" id="JARKHS020012704">
    <property type="protein sequence ID" value="KAK8776646.1"/>
    <property type="molecule type" value="Genomic_DNA"/>
</dbReference>
<sequence length="67" mass="7058">MALAAGPEHTSRPGHVTAREASGAPRPPVYNLGAEPRSVTPGLSAFTRSFPFVQAGHLLNKLNSQHV</sequence>
<evidence type="ECO:0000313" key="2">
    <source>
        <dbReference type="EMBL" id="KAK8776646.1"/>
    </source>
</evidence>
<organism evidence="2 3">
    <name type="scientific">Amblyomma americanum</name>
    <name type="common">Lone star tick</name>
    <dbReference type="NCBI Taxonomy" id="6943"/>
    <lineage>
        <taxon>Eukaryota</taxon>
        <taxon>Metazoa</taxon>
        <taxon>Ecdysozoa</taxon>
        <taxon>Arthropoda</taxon>
        <taxon>Chelicerata</taxon>
        <taxon>Arachnida</taxon>
        <taxon>Acari</taxon>
        <taxon>Parasitiformes</taxon>
        <taxon>Ixodida</taxon>
        <taxon>Ixodoidea</taxon>
        <taxon>Ixodidae</taxon>
        <taxon>Amblyomminae</taxon>
        <taxon>Amblyomma</taxon>
    </lineage>
</organism>
<dbReference type="AlphaFoldDB" id="A0AAQ4EPI3"/>